<keyword evidence="6" id="KW-1185">Reference proteome</keyword>
<dbReference type="PROSITE" id="PS51471">
    <property type="entry name" value="FE2OG_OXY"/>
    <property type="match status" value="1"/>
</dbReference>
<dbReference type="InterPro" id="IPR023550">
    <property type="entry name" value="PKHD_hydroxylase"/>
</dbReference>
<dbReference type="EMBL" id="KJ019054">
    <property type="protein sequence ID" value="AIX20500.1"/>
    <property type="molecule type" value="Genomic_DNA"/>
</dbReference>
<dbReference type="RefSeq" id="YP_009134538.1">
    <property type="nucleotide sequence ID" value="NC_026928.1"/>
</dbReference>
<dbReference type="InterPro" id="IPR044862">
    <property type="entry name" value="Pro_4_hyd_alph_FE2OG_OXY"/>
</dbReference>
<evidence type="ECO:0000313" key="6">
    <source>
        <dbReference type="Proteomes" id="UP000185283"/>
    </source>
</evidence>
<evidence type="ECO:0000313" key="2">
    <source>
        <dbReference type="EMBL" id="AIX20500.1"/>
    </source>
</evidence>
<evidence type="ECO:0000313" key="7">
    <source>
        <dbReference type="Proteomes" id="UP000185284"/>
    </source>
</evidence>
<dbReference type="Proteomes" id="UP000185284">
    <property type="component" value="Segment"/>
</dbReference>
<protein>
    <submittedName>
        <fullName evidence="3">2OG-Fe(II) oxygenase</fullName>
    </submittedName>
</protein>
<reference evidence="5 6" key="1">
    <citation type="submission" date="2013-12" db="EMBL/GenBank/DDBJ databases">
        <title>Ecological redundancy of diverse viral populations within a natural community.</title>
        <authorList>
            <person name="Gregory A.C."/>
            <person name="LaButti K."/>
            <person name="Copeland A."/>
            <person name="Woyke T."/>
            <person name="Sullivan M.B."/>
        </authorList>
    </citation>
    <scope>NUCLEOTIDE SEQUENCE [LARGE SCALE GENOMIC DNA]</scope>
    <source>
        <strain evidence="4">Syn7803C2</strain>
        <strain evidence="2">Syn7803C85</strain>
        <strain evidence="3">Syn7803US33</strain>
    </source>
</reference>
<dbReference type="GO" id="GO:0016706">
    <property type="term" value="F:2-oxoglutarate-dependent dioxygenase activity"/>
    <property type="evidence" value="ECO:0007669"/>
    <property type="project" value="InterPro"/>
</dbReference>
<dbReference type="OrthoDB" id="17506at10239"/>
<dbReference type="InterPro" id="IPR005123">
    <property type="entry name" value="Oxoglu/Fe-dep_dioxygenase_dom"/>
</dbReference>
<dbReference type="GO" id="GO:0006974">
    <property type="term" value="P:DNA damage response"/>
    <property type="evidence" value="ECO:0007669"/>
    <property type="project" value="TreeGrafter"/>
</dbReference>
<dbReference type="Proteomes" id="UP000033005">
    <property type="component" value="Segment"/>
</dbReference>
<dbReference type="EMBL" id="KJ019094">
    <property type="protein sequence ID" value="AIX29716.1"/>
    <property type="molecule type" value="Genomic_DNA"/>
</dbReference>
<organism evidence="3 7">
    <name type="scientific">Synechococcus phage ACG-2014e</name>
    <dbReference type="NCBI Taxonomy" id="1493510"/>
    <lineage>
        <taxon>Viruses</taxon>
        <taxon>Duplodnaviria</taxon>
        <taxon>Heunggongvirae</taxon>
        <taxon>Uroviricota</taxon>
        <taxon>Caudoviricetes</taxon>
        <taxon>Pantevenvirales</taxon>
        <taxon>Kyanoviridae</taxon>
        <taxon>Chalconvirus</taxon>
        <taxon>Chalconvirus acg2014e</taxon>
    </lineage>
</organism>
<name>A0A0E3FLA9_9CAUD</name>
<proteinExistence type="predicted"/>
<dbReference type="PANTHER" id="PTHR41536">
    <property type="entry name" value="PKHD-TYPE HYDROXYLASE YBIX"/>
    <property type="match status" value="1"/>
</dbReference>
<dbReference type="GeneID" id="24172180"/>
<evidence type="ECO:0000313" key="5">
    <source>
        <dbReference type="Proteomes" id="UP000033005"/>
    </source>
</evidence>
<dbReference type="Gene3D" id="2.60.120.620">
    <property type="entry name" value="q2cbj1_9rhob like domain"/>
    <property type="match status" value="1"/>
</dbReference>
<dbReference type="PANTHER" id="PTHR41536:SF1">
    <property type="entry name" value="PKHD-TYPE HYDROXYLASE YBIX"/>
    <property type="match status" value="1"/>
</dbReference>
<evidence type="ECO:0000313" key="4">
    <source>
        <dbReference type="EMBL" id="AIX44955.1"/>
    </source>
</evidence>
<dbReference type="EMBL" id="KJ019156">
    <property type="protein sequence ID" value="AIX44955.1"/>
    <property type="molecule type" value="Genomic_DNA"/>
</dbReference>
<dbReference type="KEGG" id="vg:24172180"/>
<dbReference type="Pfam" id="PF13640">
    <property type="entry name" value="2OG-FeII_Oxy_3"/>
    <property type="match status" value="1"/>
</dbReference>
<evidence type="ECO:0000259" key="1">
    <source>
        <dbReference type="PROSITE" id="PS51471"/>
    </source>
</evidence>
<gene>
    <name evidence="4" type="ORF">Syn7803C2_36</name>
    <name evidence="2" type="ORF">Syn7803C85_37</name>
    <name evidence="3" type="ORF">Syn7803US33_35</name>
</gene>
<accession>A0A0E3FLA9</accession>
<dbReference type="Proteomes" id="UP000185283">
    <property type="component" value="Segment"/>
</dbReference>
<evidence type="ECO:0000313" key="3">
    <source>
        <dbReference type="EMBL" id="AIX29716.1"/>
    </source>
</evidence>
<sequence>MIYETDLLNDEQLEYINLYFNHLTFKDGRISNPREDKRCQTVFDGPGHVDLNNYCRDIISQVDLPVKISAISQIYFTKYSIGGMYGDHYDAAMCGGVKSDYSMTCFLNDGYKGGELVIDDTTHVKLQRGKAVIYPGNYIHRVNRVISGRRDVFLCWLQK</sequence>
<feature type="domain" description="Fe2OG dioxygenase" evidence="1">
    <location>
        <begin position="67"/>
        <end position="159"/>
    </location>
</feature>